<keyword evidence="6" id="KW-1185">Reference proteome</keyword>
<proteinExistence type="inferred from homology"/>
<dbReference type="GO" id="GO:0009847">
    <property type="term" value="P:spore germination"/>
    <property type="evidence" value="ECO:0007669"/>
    <property type="project" value="UniProtKB-UniRule"/>
</dbReference>
<dbReference type="eggNOG" id="COG0680">
    <property type="taxonomic scope" value="Bacteria"/>
</dbReference>
<keyword evidence="3 4" id="KW-0865">Zymogen</keyword>
<comment type="subunit">
    <text evidence="4">Homotetramer.</text>
</comment>
<organism evidence="5 6">
    <name type="scientific">Syntrophomonas wolfei subsp. wolfei (strain DSM 2245B / Goettingen)</name>
    <dbReference type="NCBI Taxonomy" id="335541"/>
    <lineage>
        <taxon>Bacteria</taxon>
        <taxon>Bacillati</taxon>
        <taxon>Bacillota</taxon>
        <taxon>Clostridia</taxon>
        <taxon>Eubacteriales</taxon>
        <taxon>Syntrophomonadaceae</taxon>
        <taxon>Syntrophomonas</taxon>
    </lineage>
</organism>
<feature type="propeptide" id="PRO_5005077588" evidence="4">
    <location>
        <begin position="1"/>
        <end position="11"/>
    </location>
</feature>
<reference evidence="6" key="1">
    <citation type="journal article" date="2010" name="Environ. Microbiol.">
        <title>The genome of Syntrophomonas wolfei: new insights into syntrophic metabolism and biohydrogen production.</title>
        <authorList>
            <person name="Sieber J.R."/>
            <person name="Sims D.R."/>
            <person name="Han C."/>
            <person name="Kim E."/>
            <person name="Lykidis A."/>
            <person name="Lapidus A.L."/>
            <person name="McDonnald E."/>
            <person name="Rohlin L."/>
            <person name="Culley D.E."/>
            <person name="Gunsalus R."/>
            <person name="McInerney M.J."/>
        </authorList>
    </citation>
    <scope>NUCLEOTIDE SEQUENCE [LARGE SCALE GENOMIC DNA]</scope>
    <source>
        <strain evidence="6">DSM 2245B / Goettingen</strain>
    </source>
</reference>
<dbReference type="HAMAP" id="MF_00626">
    <property type="entry name" value="Germination_prot"/>
    <property type="match status" value="1"/>
</dbReference>
<dbReference type="EMBL" id="CP000448">
    <property type="protein sequence ID" value="ABI68083.1"/>
    <property type="molecule type" value="Genomic_DNA"/>
</dbReference>
<dbReference type="Pfam" id="PF03418">
    <property type="entry name" value="Peptidase_A25"/>
    <property type="match status" value="2"/>
</dbReference>
<dbReference type="InterPro" id="IPR023430">
    <property type="entry name" value="Pept_HybD-like_dom_sf"/>
</dbReference>
<evidence type="ECO:0000256" key="4">
    <source>
        <dbReference type="HAMAP-Rule" id="MF_00626"/>
    </source>
</evidence>
<feature type="chain" id="PRO_5023295617" description="Germination protease" evidence="4">
    <location>
        <begin position="12"/>
        <end position="317"/>
    </location>
</feature>
<dbReference type="HOGENOM" id="CLU_055087_1_0_9"/>
<dbReference type="Proteomes" id="UP000001968">
    <property type="component" value="Chromosome"/>
</dbReference>
<name>Q0AYX1_SYNWW</name>
<dbReference type="PIRSF" id="PIRSF019549">
    <property type="entry name" value="Peptidase_A25"/>
    <property type="match status" value="1"/>
</dbReference>
<dbReference type="NCBIfam" id="TIGR01441">
    <property type="entry name" value="GPR"/>
    <property type="match status" value="1"/>
</dbReference>
<evidence type="ECO:0000313" key="5">
    <source>
        <dbReference type="EMBL" id="ABI68083.1"/>
    </source>
</evidence>
<dbReference type="GO" id="GO:0006508">
    <property type="term" value="P:proteolysis"/>
    <property type="evidence" value="ECO:0007669"/>
    <property type="project" value="UniProtKB-UniRule"/>
</dbReference>
<evidence type="ECO:0000256" key="1">
    <source>
        <dbReference type="ARBA" id="ARBA00022670"/>
    </source>
</evidence>
<dbReference type="InterPro" id="IPR005080">
    <property type="entry name" value="Peptidase_A25"/>
</dbReference>
<evidence type="ECO:0000313" key="6">
    <source>
        <dbReference type="Proteomes" id="UP000001968"/>
    </source>
</evidence>
<sequence length="317" mass="34287">MINREFNIYIDMAIEARDLVRGASDQEISGVKEDIKQLKNIKITTITILDQNGAEKLGRPIGTYVTIESPPLKINDPYVRDEIVEAMEESMHTLIGEKLKPQDTVLLVGLGNWRATADALGPRFIEYSPITRHYHSYAPDALVEGMRPTCGIAPGVLGITGLETFDVIKGIVEKVQPALLVAVDALAAQDVKRIGTSIQMCNTGIQPGSGVGNTRHAITEQELGVPVIAIGCPTIVNAAIIANEAVKKFCYNIGAPFNETTSFDAIKEILSPFGGSLGVTPKEIDEIIENTTRIISMGVARSLFPGISEEQLLLYAT</sequence>
<dbReference type="GO" id="GO:0004222">
    <property type="term" value="F:metalloendopeptidase activity"/>
    <property type="evidence" value="ECO:0007669"/>
    <property type="project" value="UniProtKB-UniRule"/>
</dbReference>
<gene>
    <name evidence="4" type="primary">gpr</name>
    <name evidence="5" type="ordered locus">Swol_0761</name>
</gene>
<dbReference type="KEGG" id="swo:Swol_0761"/>
<dbReference type="MEROPS" id="A25.001"/>
<dbReference type="RefSeq" id="WP_011640188.1">
    <property type="nucleotide sequence ID" value="NC_008346.1"/>
</dbReference>
<comment type="function">
    <text evidence="4">Initiates the rapid degradation of small, acid-soluble proteins during spore germination.</text>
</comment>
<evidence type="ECO:0000256" key="2">
    <source>
        <dbReference type="ARBA" id="ARBA00022801"/>
    </source>
</evidence>
<keyword evidence="1 4" id="KW-0645">Protease</keyword>
<dbReference type="EC" id="3.4.24.78" evidence="4"/>
<protein>
    <recommendedName>
        <fullName evidence="4">Germination protease</fullName>
        <ecNumber evidence="4">3.4.24.78</ecNumber>
    </recommendedName>
    <alternativeName>
        <fullName evidence="4">GPR endopeptidase</fullName>
    </alternativeName>
    <alternativeName>
        <fullName evidence="4">Germination proteinase</fullName>
    </alternativeName>
    <alternativeName>
        <fullName evidence="4">Spore protease</fullName>
    </alternativeName>
</protein>
<dbReference type="AlphaFoldDB" id="Q0AYX1"/>
<evidence type="ECO:0000256" key="3">
    <source>
        <dbReference type="ARBA" id="ARBA00023145"/>
    </source>
</evidence>
<comment type="PTM">
    <text evidence="4">Autoproteolytically processed. The inactive tetrameric zymogen termed p46 autoprocesses to a smaller form termed p41, which is active only during spore germination.</text>
</comment>
<dbReference type="STRING" id="335541.Swol_0761"/>
<keyword evidence="2 4" id="KW-0378">Hydrolase</keyword>
<dbReference type="SUPFAM" id="SSF53163">
    <property type="entry name" value="HybD-like"/>
    <property type="match status" value="1"/>
</dbReference>
<dbReference type="Gene3D" id="3.40.50.1450">
    <property type="entry name" value="HybD-like"/>
    <property type="match status" value="1"/>
</dbReference>
<dbReference type="OrthoDB" id="9777293at2"/>
<comment type="catalytic activity">
    <reaction evidence="4">
        <text>Endopeptidase action with P4 Glu or Asp, P1 preferably Glu &gt; Asp, P1' hydrophobic and P2' Ala.</text>
        <dbReference type="EC" id="3.4.24.78"/>
    </reaction>
</comment>
<accession>Q0AYX1</accession>
<comment type="similarity">
    <text evidence="4">Belongs to the peptidase A25 family.</text>
</comment>